<accession>A0A518GJ51</accession>
<evidence type="ECO:0000313" key="2">
    <source>
        <dbReference type="Proteomes" id="UP000315349"/>
    </source>
</evidence>
<evidence type="ECO:0000313" key="1">
    <source>
        <dbReference type="EMBL" id="QDV28616.1"/>
    </source>
</evidence>
<gene>
    <name evidence="1" type="ORF">Spb1_04790</name>
</gene>
<keyword evidence="2" id="KW-1185">Reference proteome</keyword>
<protein>
    <submittedName>
        <fullName evidence="1">Uncharacterized protein</fullName>
    </submittedName>
</protein>
<reference evidence="1 2" key="1">
    <citation type="submission" date="2019-02" db="EMBL/GenBank/DDBJ databases">
        <title>Deep-cultivation of Planctomycetes and their phenomic and genomic characterization uncovers novel biology.</title>
        <authorList>
            <person name="Wiegand S."/>
            <person name="Jogler M."/>
            <person name="Boedeker C."/>
            <person name="Pinto D."/>
            <person name="Vollmers J."/>
            <person name="Rivas-Marin E."/>
            <person name="Kohn T."/>
            <person name="Peeters S.H."/>
            <person name="Heuer A."/>
            <person name="Rast P."/>
            <person name="Oberbeckmann S."/>
            <person name="Bunk B."/>
            <person name="Jeske O."/>
            <person name="Meyerdierks A."/>
            <person name="Storesund J.E."/>
            <person name="Kallscheuer N."/>
            <person name="Luecker S."/>
            <person name="Lage O.M."/>
            <person name="Pohl T."/>
            <person name="Merkel B.J."/>
            <person name="Hornburger P."/>
            <person name="Mueller R.-W."/>
            <person name="Bruemmer F."/>
            <person name="Labrenz M."/>
            <person name="Spormann A.M."/>
            <person name="Op den Camp H."/>
            <person name="Overmann J."/>
            <person name="Amann R."/>
            <person name="Jetten M.S.M."/>
            <person name="Mascher T."/>
            <person name="Medema M.H."/>
            <person name="Devos D.P."/>
            <person name="Kaster A.-K."/>
            <person name="Ovreas L."/>
            <person name="Rohde M."/>
            <person name="Galperin M.Y."/>
            <person name="Jogler C."/>
        </authorList>
    </citation>
    <scope>NUCLEOTIDE SEQUENCE [LARGE SCALE GENOMIC DNA]</scope>
    <source>
        <strain evidence="1 2">Spb1</strain>
    </source>
</reference>
<organism evidence="1 2">
    <name type="scientific">Planctopirus ephydatiae</name>
    <dbReference type="NCBI Taxonomy" id="2528019"/>
    <lineage>
        <taxon>Bacteria</taxon>
        <taxon>Pseudomonadati</taxon>
        <taxon>Planctomycetota</taxon>
        <taxon>Planctomycetia</taxon>
        <taxon>Planctomycetales</taxon>
        <taxon>Planctomycetaceae</taxon>
        <taxon>Planctopirus</taxon>
    </lineage>
</organism>
<name>A0A518GJ51_9PLAN</name>
<dbReference type="KEGG" id="peh:Spb1_04790"/>
<sequence length="68" mass="7231">MVEFSEYGGSGLAGFSCSQGALSRGHGIAFQGGSHRVTGILRLEDNGIGEGTCGSSWNFVHLRRFRIV</sequence>
<proteinExistence type="predicted"/>
<dbReference type="AlphaFoldDB" id="A0A518GJ51"/>
<dbReference type="Proteomes" id="UP000315349">
    <property type="component" value="Chromosome"/>
</dbReference>
<dbReference type="EMBL" id="CP036299">
    <property type="protein sequence ID" value="QDV28616.1"/>
    <property type="molecule type" value="Genomic_DNA"/>
</dbReference>